<accession>A0A0E9UI75</accession>
<reference evidence="1" key="1">
    <citation type="submission" date="2014-11" db="EMBL/GenBank/DDBJ databases">
        <authorList>
            <person name="Amaro Gonzalez C."/>
        </authorList>
    </citation>
    <scope>NUCLEOTIDE SEQUENCE</scope>
</reference>
<name>A0A0E9UI75_ANGAN</name>
<protein>
    <submittedName>
        <fullName evidence="1">Uncharacterized protein</fullName>
    </submittedName>
</protein>
<reference evidence="1" key="2">
    <citation type="journal article" date="2015" name="Fish Shellfish Immunol.">
        <title>Early steps in the European eel (Anguilla anguilla)-Vibrio vulnificus interaction in the gills: Role of the RtxA13 toxin.</title>
        <authorList>
            <person name="Callol A."/>
            <person name="Pajuelo D."/>
            <person name="Ebbesson L."/>
            <person name="Teles M."/>
            <person name="MacKenzie S."/>
            <person name="Amaro C."/>
        </authorList>
    </citation>
    <scope>NUCLEOTIDE SEQUENCE</scope>
</reference>
<dbReference type="EMBL" id="GBXM01043622">
    <property type="protein sequence ID" value="JAH64955.1"/>
    <property type="molecule type" value="Transcribed_RNA"/>
</dbReference>
<proteinExistence type="predicted"/>
<organism evidence="1">
    <name type="scientific">Anguilla anguilla</name>
    <name type="common">European freshwater eel</name>
    <name type="synonym">Muraena anguilla</name>
    <dbReference type="NCBI Taxonomy" id="7936"/>
    <lineage>
        <taxon>Eukaryota</taxon>
        <taxon>Metazoa</taxon>
        <taxon>Chordata</taxon>
        <taxon>Craniata</taxon>
        <taxon>Vertebrata</taxon>
        <taxon>Euteleostomi</taxon>
        <taxon>Actinopterygii</taxon>
        <taxon>Neopterygii</taxon>
        <taxon>Teleostei</taxon>
        <taxon>Anguilliformes</taxon>
        <taxon>Anguillidae</taxon>
        <taxon>Anguilla</taxon>
    </lineage>
</organism>
<sequence>MGEEEWRL</sequence>
<evidence type="ECO:0000313" key="1">
    <source>
        <dbReference type="EMBL" id="JAH64955.1"/>
    </source>
</evidence>